<dbReference type="InterPro" id="IPR031815">
    <property type="entry name" value="DUF5074"/>
</dbReference>
<name>A0A7M1T693_9FLAO</name>
<gene>
    <name evidence="1" type="ORF">IMZ16_02845</name>
</gene>
<dbReference type="PROSITE" id="PS51257">
    <property type="entry name" value="PROKAR_LIPOPROTEIN"/>
    <property type="match status" value="1"/>
</dbReference>
<evidence type="ECO:0008006" key="3">
    <source>
        <dbReference type="Google" id="ProtNLM"/>
    </source>
</evidence>
<dbReference type="RefSeq" id="WP_193440405.1">
    <property type="nucleotide sequence ID" value="NZ_CP063145.1"/>
</dbReference>
<organism evidence="1 2">
    <name type="scientific">Cruoricaptor ignavus</name>
    <dbReference type="NCBI Taxonomy" id="1118202"/>
    <lineage>
        <taxon>Bacteria</taxon>
        <taxon>Pseudomonadati</taxon>
        <taxon>Bacteroidota</taxon>
        <taxon>Flavobacteriia</taxon>
        <taxon>Flavobacteriales</taxon>
        <taxon>Weeksellaceae</taxon>
        <taxon>Cruoricaptor</taxon>
    </lineage>
</organism>
<accession>A0A7M1T693</accession>
<dbReference type="SUPFAM" id="SSF63825">
    <property type="entry name" value="YWTD domain"/>
    <property type="match status" value="1"/>
</dbReference>
<dbReference type="AlphaFoldDB" id="A0A7M1T693"/>
<protein>
    <recommendedName>
        <fullName evidence="3">DNA-binding beta-propeller fold protein YncE</fullName>
    </recommendedName>
</protein>
<evidence type="ECO:0000313" key="2">
    <source>
        <dbReference type="Proteomes" id="UP000593605"/>
    </source>
</evidence>
<dbReference type="Pfam" id="PF16819">
    <property type="entry name" value="DUF5074"/>
    <property type="match status" value="1"/>
</dbReference>
<dbReference type="InterPro" id="IPR015943">
    <property type="entry name" value="WD40/YVTN_repeat-like_dom_sf"/>
</dbReference>
<proteinExistence type="predicted"/>
<dbReference type="EMBL" id="CP063145">
    <property type="protein sequence ID" value="QOR74392.1"/>
    <property type="molecule type" value="Genomic_DNA"/>
</dbReference>
<sequence>MNTNKILRWVFAASLAVTVSCSDDNDPIAPKGAYENGILVVNEGNFTKGNASVSFIDNGGKISNDIYSAENNGEKIGDILQSISFSDDDAYLVVNNSNKINVVNRYTFKKKAEIINEMKQPRYAAFSSKNLYVTSNGYNSTSFVYIYNKNNHAFLKKIEFPRYAEKIAEAGGNIFVQTDGIAYSPTTWQPVATGHTISRINANSNAVDKTIELTDTGIIRDMISASGAVYVLSSDSAESFVYRINGQSAAFEKISLGFPSAQDLAADDGKLYIRTNEKVYNMPLQSNTAPSSSVKIPAQSVYGFNVIDGKIYIASSTFTENSTVYVYDLAGKEILQTKAGMGANGFYKN</sequence>
<dbReference type="SUPFAM" id="SSF63829">
    <property type="entry name" value="Calcium-dependent phosphotriesterase"/>
    <property type="match status" value="1"/>
</dbReference>
<dbReference type="Proteomes" id="UP000593605">
    <property type="component" value="Chromosome"/>
</dbReference>
<evidence type="ECO:0000313" key="1">
    <source>
        <dbReference type="EMBL" id="QOR74392.1"/>
    </source>
</evidence>
<dbReference type="KEGG" id="civ:IMZ16_02845"/>
<reference evidence="1 2" key="1">
    <citation type="submission" date="2020-10" db="EMBL/GenBank/DDBJ databases">
        <title>Complete genome of Cruoricapor ignavus strain M1214 isolated from the blood culture of a febrile patient.</title>
        <authorList>
            <person name="Guglielmino C.J.D."/>
        </authorList>
    </citation>
    <scope>NUCLEOTIDE SEQUENCE [LARGE SCALE GENOMIC DNA]</scope>
    <source>
        <strain evidence="1 2">M1214</strain>
    </source>
</reference>
<dbReference type="Gene3D" id="2.130.10.10">
    <property type="entry name" value="YVTN repeat-like/Quinoprotein amine dehydrogenase"/>
    <property type="match status" value="1"/>
</dbReference>